<comment type="similarity">
    <text evidence="6">Belongs to the class I-like SAM-binding methyltransferase superfamily. RsmB/NOP family.</text>
</comment>
<feature type="binding site" evidence="6">
    <location>
        <begin position="244"/>
        <end position="250"/>
    </location>
    <ligand>
        <name>S-adenosyl-L-methionine</name>
        <dbReference type="ChEBI" id="CHEBI:59789"/>
    </ligand>
</feature>
<evidence type="ECO:0000256" key="6">
    <source>
        <dbReference type="PROSITE-ProRule" id="PRU01023"/>
    </source>
</evidence>
<protein>
    <submittedName>
        <fullName evidence="10">Probable 28S rRNA (Cytosine-C(5))-methyltransferase</fullName>
    </submittedName>
</protein>
<gene>
    <name evidence="10" type="primary">LOC116186946</name>
</gene>
<organism evidence="9 10">
    <name type="scientific">Punica granatum</name>
    <name type="common">Pomegranate</name>
    <dbReference type="NCBI Taxonomy" id="22663"/>
    <lineage>
        <taxon>Eukaryota</taxon>
        <taxon>Viridiplantae</taxon>
        <taxon>Streptophyta</taxon>
        <taxon>Embryophyta</taxon>
        <taxon>Tracheophyta</taxon>
        <taxon>Spermatophyta</taxon>
        <taxon>Magnoliopsida</taxon>
        <taxon>eudicotyledons</taxon>
        <taxon>Gunneridae</taxon>
        <taxon>Pentapetalae</taxon>
        <taxon>rosids</taxon>
        <taxon>malvids</taxon>
        <taxon>Myrtales</taxon>
        <taxon>Lythraceae</taxon>
        <taxon>Punica</taxon>
    </lineage>
</organism>
<evidence type="ECO:0000256" key="7">
    <source>
        <dbReference type="SAM" id="MobiDB-lite"/>
    </source>
</evidence>
<feature type="binding site" evidence="6">
    <location>
        <position position="315"/>
    </location>
    <ligand>
        <name>S-adenosyl-L-methionine</name>
        <dbReference type="ChEBI" id="CHEBI:59789"/>
    </ligand>
</feature>
<keyword evidence="4 6" id="KW-0694">RNA-binding</keyword>
<dbReference type="Pfam" id="PF21148">
    <property type="entry name" value="NSUN5_fdxn-like"/>
    <property type="match status" value="1"/>
</dbReference>
<dbReference type="GO" id="GO:0005730">
    <property type="term" value="C:nucleolus"/>
    <property type="evidence" value="ECO:0007669"/>
    <property type="project" value="TreeGrafter"/>
</dbReference>
<evidence type="ECO:0000259" key="8">
    <source>
        <dbReference type="PROSITE" id="PS51686"/>
    </source>
</evidence>
<proteinExistence type="inferred from homology"/>
<comment type="catalytic activity">
    <reaction evidence="5">
        <text>a cytidine in 25S rRNA + S-adenosyl-L-methionine = a 5-methylcytidine in 25S rRNA + S-adenosyl-L-homocysteine + H(+)</text>
        <dbReference type="Rhea" id="RHEA:47780"/>
        <dbReference type="Rhea" id="RHEA-COMP:11911"/>
        <dbReference type="Rhea" id="RHEA-COMP:11912"/>
        <dbReference type="ChEBI" id="CHEBI:15378"/>
        <dbReference type="ChEBI" id="CHEBI:57856"/>
        <dbReference type="ChEBI" id="CHEBI:59789"/>
        <dbReference type="ChEBI" id="CHEBI:74483"/>
        <dbReference type="ChEBI" id="CHEBI:82748"/>
    </reaction>
</comment>
<dbReference type="PANTHER" id="PTHR22807:SF4">
    <property type="entry name" value="28S RRNA (CYTOSINE-C(5))-METHYLTRANSFERASE"/>
    <property type="match status" value="1"/>
</dbReference>
<evidence type="ECO:0000256" key="1">
    <source>
        <dbReference type="ARBA" id="ARBA00022603"/>
    </source>
</evidence>
<feature type="region of interest" description="Disordered" evidence="7">
    <location>
        <begin position="1"/>
        <end position="20"/>
    </location>
</feature>
<accession>A0A6P8BNX4</accession>
<dbReference type="OrthoDB" id="435282at2759"/>
<feature type="domain" description="SAM-dependent MTase RsmB/NOP-type" evidence="8">
    <location>
        <begin position="155"/>
        <end position="440"/>
    </location>
</feature>
<dbReference type="Gene3D" id="3.40.50.150">
    <property type="entry name" value="Vaccinia Virus protein VP39"/>
    <property type="match status" value="1"/>
</dbReference>
<evidence type="ECO:0000313" key="10">
    <source>
        <dbReference type="RefSeq" id="XP_031371368.1"/>
    </source>
</evidence>
<sequence>MARGKPPSAASGRSVPRQLRGAERSAYFARREAAKVLRKVLEGDSRRQAVGSIKSLVYSPSVRNKKATFALVCQTLKYLPIIKNVLKSAQVLNGKLKRQLELVYIVAYDVLFRQATSTVGEPEKFLVLRRDALQSALQKLLTKKRVKCVDDLTVLYRTPDMLKPRYVRVNTLKLDVQSAILELGKHVKVEKDGLVPDLLMLPPNTDLHDHPLVLNGSIFMQGKASSMVAAALDPEPDWDVLDACSAPGNKTVHLAALMRGKGKIIACELNEERLTRLNHTISLSGASNIQVLHGDFLKLNPHDPLYVRIRAILLDPSCSGSGTTANRLDHLLPSYNASDTVDTDRLNKLAAFQKKALSHALTFPAVERVVYSTCSIHQIENEDVVESVLPLATSLGFRLSTPFPKWNGRGLPAFDGSENLLRTDPVEDKEGFFIALFIRKSSGNKLHCQDGAGDFAGTRRTSHNGNTHSTRTKVASSTGRYIRFPYLLTRLSKMSLYHSIQRKRTA</sequence>
<feature type="binding site" evidence="6">
    <location>
        <position position="268"/>
    </location>
    <ligand>
        <name>S-adenosyl-L-methionine</name>
        <dbReference type="ChEBI" id="CHEBI:59789"/>
    </ligand>
</feature>
<keyword evidence="3 6" id="KW-0949">S-adenosyl-L-methionine</keyword>
<dbReference type="Pfam" id="PF21153">
    <property type="entry name" value="NSUN5_N"/>
    <property type="match status" value="1"/>
</dbReference>
<keyword evidence="2 6" id="KW-0808">Transferase</keyword>
<dbReference type="SUPFAM" id="SSF53335">
    <property type="entry name" value="S-adenosyl-L-methionine-dependent methyltransferases"/>
    <property type="match status" value="1"/>
</dbReference>
<reference evidence="9" key="1">
    <citation type="journal article" date="2020" name="Plant Biotechnol. J.">
        <title>The pomegranate (Punica granatum L.) draft genome dissects genetic divergence between soft- and hard-seeded cultivars.</title>
        <authorList>
            <person name="Luo X."/>
            <person name="Li H."/>
            <person name="Wu Z."/>
            <person name="Yao W."/>
            <person name="Zhao P."/>
            <person name="Cao D."/>
            <person name="Yu H."/>
            <person name="Li K."/>
            <person name="Poudel K."/>
            <person name="Zhao D."/>
            <person name="Zhang F."/>
            <person name="Xia X."/>
            <person name="Chen L."/>
            <person name="Wang Q."/>
            <person name="Jing D."/>
            <person name="Cao S."/>
        </authorList>
    </citation>
    <scope>NUCLEOTIDE SEQUENCE [LARGE SCALE GENOMIC DNA]</scope>
    <source>
        <strain evidence="9">cv. Tunisia</strain>
    </source>
</reference>
<dbReference type="InterPro" id="IPR023267">
    <property type="entry name" value="RCMT"/>
</dbReference>
<dbReference type="GO" id="GO:0003723">
    <property type="term" value="F:RNA binding"/>
    <property type="evidence" value="ECO:0007669"/>
    <property type="project" value="UniProtKB-UniRule"/>
</dbReference>
<evidence type="ECO:0000256" key="5">
    <source>
        <dbReference type="ARBA" id="ARBA00053002"/>
    </source>
</evidence>
<dbReference type="PROSITE" id="PS51686">
    <property type="entry name" value="SAM_MT_RSMB_NOP"/>
    <property type="match status" value="1"/>
</dbReference>
<feature type="binding site" evidence="6">
    <location>
        <position position="295"/>
    </location>
    <ligand>
        <name>S-adenosyl-L-methionine</name>
        <dbReference type="ChEBI" id="CHEBI:59789"/>
    </ligand>
</feature>
<dbReference type="InterPro" id="IPR001678">
    <property type="entry name" value="MeTrfase_RsmB-F_NOP2_dom"/>
</dbReference>
<dbReference type="Pfam" id="PF01189">
    <property type="entry name" value="Methyltr_RsmB-F"/>
    <property type="match status" value="1"/>
</dbReference>
<dbReference type="InterPro" id="IPR048889">
    <property type="entry name" value="NSUN5_RCM1_N"/>
</dbReference>
<dbReference type="Gene3D" id="3.30.70.1170">
    <property type="entry name" value="Sun protein, domain 3"/>
    <property type="match status" value="1"/>
</dbReference>
<evidence type="ECO:0000256" key="4">
    <source>
        <dbReference type="ARBA" id="ARBA00022884"/>
    </source>
</evidence>
<dbReference type="PANTHER" id="PTHR22807">
    <property type="entry name" value="NOP2 YEAST -RELATED NOL1/NOP2/FMU SUN DOMAIN-CONTAINING"/>
    <property type="match status" value="1"/>
</dbReference>
<dbReference type="Proteomes" id="UP000515151">
    <property type="component" value="Chromosome 1"/>
</dbReference>
<dbReference type="GO" id="GO:0070475">
    <property type="term" value="P:rRNA base methylation"/>
    <property type="evidence" value="ECO:0007669"/>
    <property type="project" value="TreeGrafter"/>
</dbReference>
<dbReference type="AlphaFoldDB" id="A0A6P8BNX4"/>
<keyword evidence="9" id="KW-1185">Reference proteome</keyword>
<dbReference type="GO" id="GO:0008173">
    <property type="term" value="F:RNA methyltransferase activity"/>
    <property type="evidence" value="ECO:0007669"/>
    <property type="project" value="InterPro"/>
</dbReference>
<dbReference type="InterPro" id="IPR049560">
    <property type="entry name" value="MeTrfase_RsmB-F_NOP2_cat"/>
</dbReference>
<keyword evidence="1 6" id="KW-0489">Methyltransferase</keyword>
<dbReference type="CDD" id="cd02440">
    <property type="entry name" value="AdoMet_MTases"/>
    <property type="match status" value="1"/>
</dbReference>
<feature type="active site" description="Nucleophile" evidence="6">
    <location>
        <position position="374"/>
    </location>
</feature>
<dbReference type="InterPro" id="IPR049561">
    <property type="entry name" value="NSUN5_7_fdxn-like"/>
</dbReference>
<reference evidence="10" key="2">
    <citation type="submission" date="2025-08" db="UniProtKB">
        <authorList>
            <consortium name="RefSeq"/>
        </authorList>
    </citation>
    <scope>IDENTIFICATION</scope>
    <source>
        <tissue evidence="10">Leaf</tissue>
    </source>
</reference>
<dbReference type="RefSeq" id="XP_031371368.1">
    <property type="nucleotide sequence ID" value="XM_031515508.1"/>
</dbReference>
<dbReference type="FunFam" id="3.40.50.150:FF:000164">
    <property type="entry name" value="Methyltransferase NSUN5, putative"/>
    <property type="match status" value="1"/>
</dbReference>
<dbReference type="PRINTS" id="PR02008">
    <property type="entry name" value="RCMTFAMILY"/>
</dbReference>
<evidence type="ECO:0000313" key="9">
    <source>
        <dbReference type="Proteomes" id="UP000515151"/>
    </source>
</evidence>
<name>A0A6P8BNX4_PUNGR</name>
<dbReference type="InterPro" id="IPR029063">
    <property type="entry name" value="SAM-dependent_MTases_sf"/>
</dbReference>
<evidence type="ECO:0000256" key="2">
    <source>
        <dbReference type="ARBA" id="ARBA00022679"/>
    </source>
</evidence>
<dbReference type="GeneID" id="116186946"/>
<evidence type="ECO:0000256" key="3">
    <source>
        <dbReference type="ARBA" id="ARBA00022691"/>
    </source>
</evidence>